<organism evidence="1 2">
    <name type="scientific">Leptospira interrogans str. UI 12758</name>
    <dbReference type="NCBI Taxonomy" id="1049938"/>
    <lineage>
        <taxon>Bacteria</taxon>
        <taxon>Pseudomonadati</taxon>
        <taxon>Spirochaetota</taxon>
        <taxon>Spirochaetia</taxon>
        <taxon>Leptospirales</taxon>
        <taxon>Leptospiraceae</taxon>
        <taxon>Leptospira</taxon>
    </lineage>
</organism>
<comment type="caution">
    <text evidence="1">The sequence shown here is derived from an EMBL/GenBank/DDBJ whole genome shotgun (WGS) entry which is preliminary data.</text>
</comment>
<name>A0A0E2DAA6_LEPIR</name>
<reference evidence="1 2" key="1">
    <citation type="submission" date="2012-10" db="EMBL/GenBank/DDBJ databases">
        <authorList>
            <person name="Harkins D.M."/>
            <person name="Durkin A.S."/>
            <person name="Brinkac L.M."/>
            <person name="Haft D.H."/>
            <person name="Selengut J.D."/>
            <person name="Sanka R."/>
            <person name="DePew J."/>
            <person name="Purushe J."/>
            <person name="Chanthongthip A."/>
            <person name="Lattana O."/>
            <person name="Phetsouvanh R."/>
            <person name="Newton P.N."/>
            <person name="Vinetz J.M."/>
            <person name="Sutton G.G."/>
            <person name="Nierman W.C."/>
            <person name="Fouts D.E."/>
        </authorList>
    </citation>
    <scope>NUCLEOTIDE SEQUENCE [LARGE SCALE GENOMIC DNA]</scope>
    <source>
        <strain evidence="1 2">UI 12758</strain>
    </source>
</reference>
<protein>
    <submittedName>
        <fullName evidence="1">Uncharacterized protein</fullName>
    </submittedName>
</protein>
<dbReference type="EMBL" id="AHNR02000014">
    <property type="protein sequence ID" value="EKR56403.1"/>
    <property type="molecule type" value="Genomic_DNA"/>
</dbReference>
<gene>
    <name evidence="1" type="ORF">LEP1GSC105_4249</name>
</gene>
<evidence type="ECO:0000313" key="1">
    <source>
        <dbReference type="EMBL" id="EKR56403.1"/>
    </source>
</evidence>
<proteinExistence type="predicted"/>
<accession>A0A0E2DAA6</accession>
<sequence>MLYTLFQKIKNFKRYFERTQTHKIITYYLAVWIHRGRLTFVFPKYIFGMLKLAFTTWKHKVKFRTEVPGQMMILHFNLEKIKDPTIFVKQIEESVVKPFRILHKVNPVVLILPYGTTFQAGSFKGFVRSLDQDQKQALTKAIYEFREEKTNLEIVTPNQDR</sequence>
<dbReference type="RefSeq" id="WP_000967396.1">
    <property type="nucleotide sequence ID" value="NZ_AHNR02000014.1"/>
</dbReference>
<evidence type="ECO:0000313" key="2">
    <source>
        <dbReference type="Proteomes" id="UP000001340"/>
    </source>
</evidence>
<dbReference type="Proteomes" id="UP000001340">
    <property type="component" value="Unassembled WGS sequence"/>
</dbReference>
<dbReference type="AlphaFoldDB" id="A0A0E2DAA6"/>